<dbReference type="GO" id="GO:0140359">
    <property type="term" value="F:ABC-type transporter activity"/>
    <property type="evidence" value="ECO:0007669"/>
    <property type="project" value="InterPro"/>
</dbReference>
<reference evidence="13 14" key="1">
    <citation type="submission" date="2016-10" db="EMBL/GenBank/DDBJ databases">
        <authorList>
            <person name="de Groot N.N."/>
        </authorList>
    </citation>
    <scope>NUCLEOTIDE SEQUENCE [LARGE SCALE GENOMIC DNA]</scope>
    <source>
        <strain evidence="13 14">DSM 24677</strain>
    </source>
</reference>
<dbReference type="PANTHER" id="PTHR30413">
    <property type="entry name" value="INNER MEMBRANE TRANSPORT PERMEASE"/>
    <property type="match status" value="1"/>
</dbReference>
<dbReference type="GO" id="GO:0015920">
    <property type="term" value="P:lipopolysaccharide transport"/>
    <property type="evidence" value="ECO:0007669"/>
    <property type="project" value="TreeGrafter"/>
</dbReference>
<evidence type="ECO:0000256" key="8">
    <source>
        <dbReference type="ARBA" id="ARBA00022989"/>
    </source>
</evidence>
<sequence length="245" mass="27590">MALMLREMATSYGRSPGGYLWAVLEPAAGIALLSLVFTAMFNTPPLGISFPMFYATGMLPFIMFSDVQGKVASSLLYSKQLLAYPTVTYLDAILARFLLNIMTQILVAYLIFSFCIMAFETRVTLDLVVIIQAFSLAALLGLGIGTLNAYMFIRFPIAQRAWSILMRPMFLVSCIFMLFETLPHPYKDWLWYNPLVHVIGLMRRGFYGTYDATYASPLFVIAVSLVCMAAGLLLLRRQYQDLLTR</sequence>
<evidence type="ECO:0000256" key="4">
    <source>
        <dbReference type="ARBA" id="ARBA00022475"/>
    </source>
</evidence>
<feature type="transmembrane region" description="Helical" evidence="11">
    <location>
        <begin position="20"/>
        <end position="41"/>
    </location>
</feature>
<dbReference type="InterPro" id="IPR000412">
    <property type="entry name" value="ABC_2_transport"/>
</dbReference>
<evidence type="ECO:0000256" key="10">
    <source>
        <dbReference type="ARBA" id="ARBA00023136"/>
    </source>
</evidence>
<evidence type="ECO:0000256" key="5">
    <source>
        <dbReference type="ARBA" id="ARBA00022597"/>
    </source>
</evidence>
<evidence type="ECO:0000256" key="1">
    <source>
        <dbReference type="ARBA" id="ARBA00004651"/>
    </source>
</evidence>
<feature type="transmembrane region" description="Helical" evidence="11">
    <location>
        <begin position="53"/>
        <end position="77"/>
    </location>
</feature>
<organism evidence="13 14">
    <name type="scientific">Lentibacter algarum</name>
    <dbReference type="NCBI Taxonomy" id="576131"/>
    <lineage>
        <taxon>Bacteria</taxon>
        <taxon>Pseudomonadati</taxon>
        <taxon>Pseudomonadota</taxon>
        <taxon>Alphaproteobacteria</taxon>
        <taxon>Rhodobacterales</taxon>
        <taxon>Roseobacteraceae</taxon>
        <taxon>Lentibacter</taxon>
    </lineage>
</organism>
<dbReference type="AlphaFoldDB" id="A0A1H3MB45"/>
<comment type="similarity">
    <text evidence="2 11">Belongs to the ABC-2 integral membrane protein family.</text>
</comment>
<keyword evidence="6 11" id="KW-0812">Transmembrane</keyword>
<evidence type="ECO:0000256" key="11">
    <source>
        <dbReference type="RuleBase" id="RU361157"/>
    </source>
</evidence>
<dbReference type="GO" id="GO:0015774">
    <property type="term" value="P:polysaccharide transport"/>
    <property type="evidence" value="ECO:0007669"/>
    <property type="project" value="UniProtKB-KW"/>
</dbReference>
<proteinExistence type="inferred from homology"/>
<feature type="transmembrane region" description="Helical" evidence="11">
    <location>
        <begin position="164"/>
        <end position="182"/>
    </location>
</feature>
<feature type="transmembrane region" description="Helical" evidence="11">
    <location>
        <begin position="214"/>
        <end position="235"/>
    </location>
</feature>
<evidence type="ECO:0000256" key="3">
    <source>
        <dbReference type="ARBA" id="ARBA00022448"/>
    </source>
</evidence>
<evidence type="ECO:0000256" key="7">
    <source>
        <dbReference type="ARBA" id="ARBA00022903"/>
    </source>
</evidence>
<dbReference type="Proteomes" id="UP000199026">
    <property type="component" value="Unassembled WGS sequence"/>
</dbReference>
<feature type="domain" description="ABC transmembrane type-2" evidence="12">
    <location>
        <begin position="17"/>
        <end position="238"/>
    </location>
</feature>
<keyword evidence="7" id="KW-0972">Capsule biogenesis/degradation</keyword>
<feature type="transmembrane region" description="Helical" evidence="11">
    <location>
        <begin position="97"/>
        <end position="119"/>
    </location>
</feature>
<dbReference type="GO" id="GO:0043190">
    <property type="term" value="C:ATP-binding cassette (ABC) transporter complex"/>
    <property type="evidence" value="ECO:0007669"/>
    <property type="project" value="InterPro"/>
</dbReference>
<keyword evidence="3 11" id="KW-0813">Transport</keyword>
<evidence type="ECO:0000259" key="12">
    <source>
        <dbReference type="PROSITE" id="PS51012"/>
    </source>
</evidence>
<evidence type="ECO:0000313" key="14">
    <source>
        <dbReference type="Proteomes" id="UP000199026"/>
    </source>
</evidence>
<name>A0A1H3MB45_9RHOB</name>
<dbReference type="Pfam" id="PF01061">
    <property type="entry name" value="ABC2_membrane"/>
    <property type="match status" value="1"/>
</dbReference>
<keyword evidence="14" id="KW-1185">Reference proteome</keyword>
<dbReference type="PROSITE" id="PS51012">
    <property type="entry name" value="ABC_TM2"/>
    <property type="match status" value="1"/>
</dbReference>
<dbReference type="STRING" id="576131.SAMN05444486_103494"/>
<dbReference type="PRINTS" id="PR00164">
    <property type="entry name" value="ABC2TRNSPORT"/>
</dbReference>
<dbReference type="InterPro" id="IPR013525">
    <property type="entry name" value="ABC2_TM"/>
</dbReference>
<keyword evidence="4 11" id="KW-1003">Cell membrane</keyword>
<accession>A0A1H3MB45</accession>
<keyword evidence="10 11" id="KW-0472">Membrane</keyword>
<dbReference type="InterPro" id="IPR047817">
    <property type="entry name" value="ABC2_TM_bact-type"/>
</dbReference>
<protein>
    <recommendedName>
        <fullName evidence="11">Transport permease protein</fullName>
    </recommendedName>
</protein>
<keyword evidence="5" id="KW-0762">Sugar transport</keyword>
<evidence type="ECO:0000313" key="13">
    <source>
        <dbReference type="EMBL" id="SDY73813.1"/>
    </source>
</evidence>
<comment type="subcellular location">
    <subcellularLocation>
        <location evidence="11">Cell inner membrane</location>
        <topology evidence="11">Multi-pass membrane protein</topology>
    </subcellularLocation>
    <subcellularLocation>
        <location evidence="1">Cell membrane</location>
        <topology evidence="1">Multi-pass membrane protein</topology>
    </subcellularLocation>
</comment>
<evidence type="ECO:0000256" key="2">
    <source>
        <dbReference type="ARBA" id="ARBA00007783"/>
    </source>
</evidence>
<keyword evidence="9" id="KW-0625">Polysaccharide transport</keyword>
<keyword evidence="8 11" id="KW-1133">Transmembrane helix</keyword>
<gene>
    <name evidence="13" type="ORF">SAMN05444486_103494</name>
</gene>
<evidence type="ECO:0000256" key="9">
    <source>
        <dbReference type="ARBA" id="ARBA00023047"/>
    </source>
</evidence>
<evidence type="ECO:0000256" key="6">
    <source>
        <dbReference type="ARBA" id="ARBA00022692"/>
    </source>
</evidence>
<feature type="transmembrane region" description="Helical" evidence="11">
    <location>
        <begin position="131"/>
        <end position="152"/>
    </location>
</feature>
<dbReference type="EMBL" id="FNPR01000003">
    <property type="protein sequence ID" value="SDY73813.1"/>
    <property type="molecule type" value="Genomic_DNA"/>
</dbReference>
<dbReference type="PANTHER" id="PTHR30413:SF10">
    <property type="entry name" value="CAPSULE POLYSACCHARIDE EXPORT INNER-MEMBRANE PROTEIN CTRC"/>
    <property type="match status" value="1"/>
</dbReference>